<comment type="caution">
    <text evidence="2">The sequence shown here is derived from an EMBL/GenBank/DDBJ whole genome shotgun (WGS) entry which is preliminary data.</text>
</comment>
<sequence>MESKQNNSSTKLNVLKLLNSAVCEMAEFPKKMLKYATPVTLTLLAVATALFVANKTSNNFSSVFEFTTTTLITNCIFVMAEFIIASLAIDIFIRKRSQ</sequence>
<dbReference type="EMBL" id="MZGX01000020">
    <property type="protein sequence ID" value="OPX43149.1"/>
    <property type="molecule type" value="Genomic_DNA"/>
</dbReference>
<dbReference type="Proteomes" id="UP000191554">
    <property type="component" value="Unassembled WGS sequence"/>
</dbReference>
<organism evidence="2 3">
    <name type="scientific">Ruminiclostridium hungatei</name>
    <name type="common">Clostridium hungatei</name>
    <dbReference type="NCBI Taxonomy" id="48256"/>
    <lineage>
        <taxon>Bacteria</taxon>
        <taxon>Bacillati</taxon>
        <taxon>Bacillota</taxon>
        <taxon>Clostridia</taxon>
        <taxon>Eubacteriales</taxon>
        <taxon>Oscillospiraceae</taxon>
        <taxon>Ruminiclostridium</taxon>
    </lineage>
</organism>
<evidence type="ECO:0000256" key="1">
    <source>
        <dbReference type="SAM" id="Phobius"/>
    </source>
</evidence>
<dbReference type="RefSeq" id="WP_080065351.1">
    <property type="nucleotide sequence ID" value="NZ_MZGX01000020.1"/>
</dbReference>
<keyword evidence="1" id="KW-0472">Membrane</keyword>
<keyword evidence="3" id="KW-1185">Reference proteome</keyword>
<feature type="transmembrane region" description="Helical" evidence="1">
    <location>
        <begin position="71"/>
        <end position="93"/>
    </location>
</feature>
<gene>
    <name evidence="2" type="ORF">CLHUN_28970</name>
</gene>
<dbReference type="OrthoDB" id="1739789at2"/>
<evidence type="ECO:0000313" key="3">
    <source>
        <dbReference type="Proteomes" id="UP000191554"/>
    </source>
</evidence>
<keyword evidence="1" id="KW-1133">Transmembrane helix</keyword>
<keyword evidence="1" id="KW-0812">Transmembrane</keyword>
<proteinExistence type="predicted"/>
<reference evidence="2 3" key="1">
    <citation type="submission" date="2017-03" db="EMBL/GenBank/DDBJ databases">
        <title>Genome sequence of Clostridium hungatei DSM 14427.</title>
        <authorList>
            <person name="Poehlein A."/>
            <person name="Daniel R."/>
        </authorList>
    </citation>
    <scope>NUCLEOTIDE SEQUENCE [LARGE SCALE GENOMIC DNA]</scope>
    <source>
        <strain evidence="2 3">DSM 14427</strain>
    </source>
</reference>
<feature type="transmembrane region" description="Helical" evidence="1">
    <location>
        <begin position="35"/>
        <end position="51"/>
    </location>
</feature>
<accession>A0A1V4SGY3</accession>
<protein>
    <submittedName>
        <fullName evidence="2">Uncharacterized protein</fullName>
    </submittedName>
</protein>
<name>A0A1V4SGY3_RUMHU</name>
<dbReference type="AlphaFoldDB" id="A0A1V4SGY3"/>
<evidence type="ECO:0000313" key="2">
    <source>
        <dbReference type="EMBL" id="OPX43149.1"/>
    </source>
</evidence>